<evidence type="ECO:0000259" key="5">
    <source>
        <dbReference type="PROSITE" id="PS01031"/>
    </source>
</evidence>
<evidence type="ECO:0000256" key="1">
    <source>
        <dbReference type="ARBA" id="ARBA00023016"/>
    </source>
</evidence>
<evidence type="ECO:0000256" key="3">
    <source>
        <dbReference type="RuleBase" id="RU003616"/>
    </source>
</evidence>
<sequence>MAAAVVASMKQSSRTIPLVWRRKPVGTPRSMSLFPSLSRIIRRRPSKSTKAGDNNNTSSSDLQQKQNNSAVQQRFTFTPRPSAIKISPFGFVGSLSPMRTMRQMVDAMDRVFEDTFAFPGTSTGDIRTPWDVKEDEAGLKMRFDMPGLSKEEVKSKEGGEGWRRSGSRVYEMRVALPEECVKEKVKAEFKNGVLIVDVPKINVERKVTEVEVQ</sequence>
<dbReference type="EMBL" id="KZ502136">
    <property type="protein sequence ID" value="PKU83149.1"/>
    <property type="molecule type" value="Genomic_DNA"/>
</dbReference>
<dbReference type="Proteomes" id="UP000233837">
    <property type="component" value="Unassembled WGS sequence"/>
</dbReference>
<dbReference type="InterPro" id="IPR008978">
    <property type="entry name" value="HSP20-like_chaperone"/>
</dbReference>
<accession>A0A2I0X5E8</accession>
<feature type="domain" description="SHSP" evidence="5">
    <location>
        <begin position="121"/>
        <end position="213"/>
    </location>
</feature>
<feature type="region of interest" description="Disordered" evidence="4">
    <location>
        <begin position="26"/>
        <end position="72"/>
    </location>
</feature>
<evidence type="ECO:0000313" key="7">
    <source>
        <dbReference type="Proteomes" id="UP000233837"/>
    </source>
</evidence>
<dbReference type="GO" id="GO:0009408">
    <property type="term" value="P:response to heat"/>
    <property type="evidence" value="ECO:0007669"/>
    <property type="project" value="InterPro"/>
</dbReference>
<evidence type="ECO:0000256" key="4">
    <source>
        <dbReference type="SAM" id="MobiDB-lite"/>
    </source>
</evidence>
<organism evidence="6 7">
    <name type="scientific">Dendrobium catenatum</name>
    <dbReference type="NCBI Taxonomy" id="906689"/>
    <lineage>
        <taxon>Eukaryota</taxon>
        <taxon>Viridiplantae</taxon>
        <taxon>Streptophyta</taxon>
        <taxon>Embryophyta</taxon>
        <taxon>Tracheophyta</taxon>
        <taxon>Spermatophyta</taxon>
        <taxon>Magnoliopsida</taxon>
        <taxon>Liliopsida</taxon>
        <taxon>Asparagales</taxon>
        <taxon>Orchidaceae</taxon>
        <taxon>Epidendroideae</taxon>
        <taxon>Malaxideae</taxon>
        <taxon>Dendrobiinae</taxon>
        <taxon>Dendrobium</taxon>
    </lineage>
</organism>
<proteinExistence type="inferred from homology"/>
<protein>
    <submittedName>
        <fullName evidence="6">Small heat shock protein, chloroplastic</fullName>
    </submittedName>
</protein>
<dbReference type="PANTHER" id="PTHR46733">
    <property type="entry name" value="26.5 KDA HEAT SHOCK PROTEIN, MITOCHONDRIAL"/>
    <property type="match status" value="1"/>
</dbReference>
<keyword evidence="7" id="KW-1185">Reference proteome</keyword>
<dbReference type="Pfam" id="PF00011">
    <property type="entry name" value="HSP20"/>
    <property type="match status" value="1"/>
</dbReference>
<keyword evidence="1 6" id="KW-0346">Stress response</keyword>
<dbReference type="InterPro" id="IPR044587">
    <property type="entry name" value="HSP21-like"/>
</dbReference>
<evidence type="ECO:0000256" key="2">
    <source>
        <dbReference type="PROSITE-ProRule" id="PRU00285"/>
    </source>
</evidence>
<dbReference type="CDD" id="cd06464">
    <property type="entry name" value="ACD_sHsps-like"/>
    <property type="match status" value="1"/>
</dbReference>
<reference evidence="6 7" key="1">
    <citation type="journal article" date="2016" name="Sci. Rep.">
        <title>The Dendrobium catenatum Lindl. genome sequence provides insights into polysaccharide synthase, floral development and adaptive evolution.</title>
        <authorList>
            <person name="Zhang G.Q."/>
            <person name="Xu Q."/>
            <person name="Bian C."/>
            <person name="Tsai W.C."/>
            <person name="Yeh C.M."/>
            <person name="Liu K.W."/>
            <person name="Yoshida K."/>
            <person name="Zhang L.S."/>
            <person name="Chang S.B."/>
            <person name="Chen F."/>
            <person name="Shi Y."/>
            <person name="Su Y.Y."/>
            <person name="Zhang Y.Q."/>
            <person name="Chen L.J."/>
            <person name="Yin Y."/>
            <person name="Lin M."/>
            <person name="Huang H."/>
            <person name="Deng H."/>
            <person name="Wang Z.W."/>
            <person name="Zhu S.L."/>
            <person name="Zhao X."/>
            <person name="Deng C."/>
            <person name="Niu S.C."/>
            <person name="Huang J."/>
            <person name="Wang M."/>
            <person name="Liu G.H."/>
            <person name="Yang H.J."/>
            <person name="Xiao X.J."/>
            <person name="Hsiao Y.Y."/>
            <person name="Wu W.L."/>
            <person name="Chen Y.Y."/>
            <person name="Mitsuda N."/>
            <person name="Ohme-Takagi M."/>
            <person name="Luo Y.B."/>
            <person name="Van de Peer Y."/>
            <person name="Liu Z.J."/>
        </authorList>
    </citation>
    <scope>NUCLEOTIDE SEQUENCE [LARGE SCALE GENOMIC DNA]</scope>
    <source>
        <tissue evidence="6">The whole plant</tissue>
    </source>
</reference>
<dbReference type="SUPFAM" id="SSF49764">
    <property type="entry name" value="HSP20-like chaperones"/>
    <property type="match status" value="1"/>
</dbReference>
<name>A0A2I0X5E8_9ASPA</name>
<dbReference type="PROSITE" id="PS01031">
    <property type="entry name" value="SHSP"/>
    <property type="match status" value="1"/>
</dbReference>
<reference evidence="6 7" key="2">
    <citation type="journal article" date="2017" name="Nature">
        <title>The Apostasia genome and the evolution of orchids.</title>
        <authorList>
            <person name="Zhang G.Q."/>
            <person name="Liu K.W."/>
            <person name="Li Z."/>
            <person name="Lohaus R."/>
            <person name="Hsiao Y.Y."/>
            <person name="Niu S.C."/>
            <person name="Wang J.Y."/>
            <person name="Lin Y.C."/>
            <person name="Xu Q."/>
            <person name="Chen L.J."/>
            <person name="Yoshida K."/>
            <person name="Fujiwara S."/>
            <person name="Wang Z.W."/>
            <person name="Zhang Y.Q."/>
            <person name="Mitsuda N."/>
            <person name="Wang M."/>
            <person name="Liu G.H."/>
            <person name="Pecoraro L."/>
            <person name="Huang H.X."/>
            <person name="Xiao X.J."/>
            <person name="Lin M."/>
            <person name="Wu X.Y."/>
            <person name="Wu W.L."/>
            <person name="Chen Y.Y."/>
            <person name="Chang S.B."/>
            <person name="Sakamoto S."/>
            <person name="Ohme-Takagi M."/>
            <person name="Yagi M."/>
            <person name="Zeng S.J."/>
            <person name="Shen C.Y."/>
            <person name="Yeh C.M."/>
            <person name="Luo Y.B."/>
            <person name="Tsai W.C."/>
            <person name="Van de Peer Y."/>
            <person name="Liu Z.J."/>
        </authorList>
    </citation>
    <scope>NUCLEOTIDE SEQUENCE [LARGE SCALE GENOMIC DNA]</scope>
    <source>
        <tissue evidence="6">The whole plant</tissue>
    </source>
</reference>
<comment type="similarity">
    <text evidence="2 3">Belongs to the small heat shock protein (HSP20) family.</text>
</comment>
<dbReference type="Gene3D" id="2.60.40.790">
    <property type="match status" value="2"/>
</dbReference>
<feature type="compositionally biased region" description="Polar residues" evidence="4">
    <location>
        <begin position="48"/>
        <end position="72"/>
    </location>
</feature>
<dbReference type="PANTHER" id="PTHR46733:SF4">
    <property type="entry name" value="HEAT SHOCK PROTEIN 21, CHLOROPLASTIC"/>
    <property type="match status" value="1"/>
</dbReference>
<dbReference type="AlphaFoldDB" id="A0A2I0X5E8"/>
<gene>
    <name evidence="6" type="primary">HSP22</name>
    <name evidence="6" type="ORF">MA16_Dca007807</name>
</gene>
<dbReference type="InterPro" id="IPR002068">
    <property type="entry name" value="A-crystallin/Hsp20_dom"/>
</dbReference>
<dbReference type="STRING" id="906689.A0A2I0X5E8"/>
<evidence type="ECO:0000313" key="6">
    <source>
        <dbReference type="EMBL" id="PKU83149.1"/>
    </source>
</evidence>